<evidence type="ECO:0008006" key="3">
    <source>
        <dbReference type="Google" id="ProtNLM"/>
    </source>
</evidence>
<evidence type="ECO:0000313" key="1">
    <source>
        <dbReference type="EMBL" id="KAF1990775.1"/>
    </source>
</evidence>
<evidence type="ECO:0000313" key="2">
    <source>
        <dbReference type="Proteomes" id="UP000800041"/>
    </source>
</evidence>
<accession>A0A6G1HC90</accession>
<reference evidence="1" key="1">
    <citation type="journal article" date="2020" name="Stud. Mycol.">
        <title>101 Dothideomycetes genomes: a test case for predicting lifestyles and emergence of pathogens.</title>
        <authorList>
            <person name="Haridas S."/>
            <person name="Albert R."/>
            <person name="Binder M."/>
            <person name="Bloem J."/>
            <person name="Labutti K."/>
            <person name="Salamov A."/>
            <person name="Andreopoulos B."/>
            <person name="Baker S."/>
            <person name="Barry K."/>
            <person name="Bills G."/>
            <person name="Bluhm B."/>
            <person name="Cannon C."/>
            <person name="Castanera R."/>
            <person name="Culley D."/>
            <person name="Daum C."/>
            <person name="Ezra D."/>
            <person name="Gonzalez J."/>
            <person name="Henrissat B."/>
            <person name="Kuo A."/>
            <person name="Liang C."/>
            <person name="Lipzen A."/>
            <person name="Lutzoni F."/>
            <person name="Magnuson J."/>
            <person name="Mondo S."/>
            <person name="Nolan M."/>
            <person name="Ohm R."/>
            <person name="Pangilinan J."/>
            <person name="Park H.-J."/>
            <person name="Ramirez L."/>
            <person name="Alfaro M."/>
            <person name="Sun H."/>
            <person name="Tritt A."/>
            <person name="Yoshinaga Y."/>
            <person name="Zwiers L.-H."/>
            <person name="Turgeon B."/>
            <person name="Goodwin S."/>
            <person name="Spatafora J."/>
            <person name="Crous P."/>
            <person name="Grigoriev I."/>
        </authorList>
    </citation>
    <scope>NUCLEOTIDE SEQUENCE</scope>
    <source>
        <strain evidence="1">CBS 113979</strain>
    </source>
</reference>
<dbReference type="Proteomes" id="UP000800041">
    <property type="component" value="Unassembled WGS sequence"/>
</dbReference>
<dbReference type="OrthoDB" id="3792203at2759"/>
<proteinExistence type="predicted"/>
<sequence>MSPVLNDDILLEIFSYFKGADDYQFLRTISLLSRNFCSLARPALYHSIDVSVDHPEGPDQPGDGEIALSQLCRTLDARPMYAHLVRRINFVWTNSGADERVVAILRKTRNLRYLGISRRKFFPAVGEVASLPPAAFLGENPMSYLRELDITDPTLRVEDVFCYLRIPTLETISINKSDHPSKAVLYPEDASARQILAIGSSAWQEVDSRPDSAKTLKLLDLGGDSATISHESLFHVLGTAKRVEKLRCKVPGEVVPGDYIHFMLATNIHTSLSPGAISQSLRPIKDSLVDLELDDFWMRWPGHDQSRLDLSAFTALKRLRVPRYCHIFAPSPHLSRNGVYKLLPPSLESLTVIFDNDAGFLYRTRAELHAYQTRPVERSSYHWVTELALLKDSRLPNLETVDIIEWADYHHWAEHDPNYCAVEYTSSEFRLPDDEALLFATAGIRLKIVLRDQEAKNNEHFIGIC</sequence>
<gene>
    <name evidence="1" type="ORF">K402DRAFT_460187</name>
</gene>
<name>A0A6G1HC90_9PEZI</name>
<dbReference type="EMBL" id="ML977141">
    <property type="protein sequence ID" value="KAF1990775.1"/>
    <property type="molecule type" value="Genomic_DNA"/>
</dbReference>
<protein>
    <recommendedName>
        <fullName evidence="3">F-box domain-containing protein</fullName>
    </recommendedName>
</protein>
<dbReference type="AlphaFoldDB" id="A0A6G1HC90"/>
<organism evidence="1 2">
    <name type="scientific">Aulographum hederae CBS 113979</name>
    <dbReference type="NCBI Taxonomy" id="1176131"/>
    <lineage>
        <taxon>Eukaryota</taxon>
        <taxon>Fungi</taxon>
        <taxon>Dikarya</taxon>
        <taxon>Ascomycota</taxon>
        <taxon>Pezizomycotina</taxon>
        <taxon>Dothideomycetes</taxon>
        <taxon>Pleosporomycetidae</taxon>
        <taxon>Aulographales</taxon>
        <taxon>Aulographaceae</taxon>
    </lineage>
</organism>
<keyword evidence="2" id="KW-1185">Reference proteome</keyword>